<evidence type="ECO:0000313" key="1">
    <source>
        <dbReference type="EMBL" id="KAH6939099.1"/>
    </source>
</evidence>
<sequence length="153" mass="17510">MARKFCRSLSRNPTSCREDDDMDEDAPFEDEEDQVALGPARLYWNGLSCFLVYFFVVHLCGFVVVFSDTFLWLNVYLCFLFALACNLAPRIPFSVGLANEVDVTDALFVANLCLLFICVPTQKMFVTDFFWNFVWTYYSAILTAISAMLVLIV</sequence>
<proteinExistence type="predicted"/>
<organism evidence="1 2">
    <name type="scientific">Hyalomma asiaticum</name>
    <name type="common">Tick</name>
    <dbReference type="NCBI Taxonomy" id="266040"/>
    <lineage>
        <taxon>Eukaryota</taxon>
        <taxon>Metazoa</taxon>
        <taxon>Ecdysozoa</taxon>
        <taxon>Arthropoda</taxon>
        <taxon>Chelicerata</taxon>
        <taxon>Arachnida</taxon>
        <taxon>Acari</taxon>
        <taxon>Parasitiformes</taxon>
        <taxon>Ixodida</taxon>
        <taxon>Ixodoidea</taxon>
        <taxon>Ixodidae</taxon>
        <taxon>Hyalomminae</taxon>
        <taxon>Hyalomma</taxon>
    </lineage>
</organism>
<keyword evidence="2" id="KW-1185">Reference proteome</keyword>
<protein>
    <submittedName>
        <fullName evidence="1">Uncharacterized protein</fullName>
    </submittedName>
</protein>
<comment type="caution">
    <text evidence="1">The sequence shown here is derived from an EMBL/GenBank/DDBJ whole genome shotgun (WGS) entry which is preliminary data.</text>
</comment>
<gene>
    <name evidence="1" type="ORF">HPB50_015753</name>
</gene>
<evidence type="ECO:0000313" key="2">
    <source>
        <dbReference type="Proteomes" id="UP000821845"/>
    </source>
</evidence>
<reference evidence="1" key="1">
    <citation type="submission" date="2020-05" db="EMBL/GenBank/DDBJ databases">
        <title>Large-scale comparative analyses of tick genomes elucidate their genetic diversity and vector capacities.</title>
        <authorList>
            <person name="Jia N."/>
            <person name="Wang J."/>
            <person name="Shi W."/>
            <person name="Du L."/>
            <person name="Sun Y."/>
            <person name="Zhan W."/>
            <person name="Jiang J."/>
            <person name="Wang Q."/>
            <person name="Zhang B."/>
            <person name="Ji P."/>
            <person name="Sakyi L.B."/>
            <person name="Cui X."/>
            <person name="Yuan T."/>
            <person name="Jiang B."/>
            <person name="Yang W."/>
            <person name="Lam T.T.-Y."/>
            <person name="Chang Q."/>
            <person name="Ding S."/>
            <person name="Wang X."/>
            <person name="Zhu J."/>
            <person name="Ruan X."/>
            <person name="Zhao L."/>
            <person name="Wei J."/>
            <person name="Que T."/>
            <person name="Du C."/>
            <person name="Cheng J."/>
            <person name="Dai P."/>
            <person name="Han X."/>
            <person name="Huang E."/>
            <person name="Gao Y."/>
            <person name="Liu J."/>
            <person name="Shao H."/>
            <person name="Ye R."/>
            <person name="Li L."/>
            <person name="Wei W."/>
            <person name="Wang X."/>
            <person name="Wang C."/>
            <person name="Yang T."/>
            <person name="Huo Q."/>
            <person name="Li W."/>
            <person name="Guo W."/>
            <person name="Chen H."/>
            <person name="Zhou L."/>
            <person name="Ni X."/>
            <person name="Tian J."/>
            <person name="Zhou Y."/>
            <person name="Sheng Y."/>
            <person name="Liu T."/>
            <person name="Pan Y."/>
            <person name="Xia L."/>
            <person name="Li J."/>
            <person name="Zhao F."/>
            <person name="Cao W."/>
        </authorList>
    </citation>
    <scope>NUCLEOTIDE SEQUENCE</scope>
    <source>
        <strain evidence="1">Hyas-2018</strain>
    </source>
</reference>
<dbReference type="EMBL" id="CM023482">
    <property type="protein sequence ID" value="KAH6939099.1"/>
    <property type="molecule type" value="Genomic_DNA"/>
</dbReference>
<accession>A0ACB7T2H6</accession>
<name>A0ACB7T2H6_HYAAI</name>
<dbReference type="Proteomes" id="UP000821845">
    <property type="component" value="Chromosome 2"/>
</dbReference>